<evidence type="ECO:0000256" key="4">
    <source>
        <dbReference type="ARBA" id="ARBA00023054"/>
    </source>
</evidence>
<evidence type="ECO:0000256" key="7">
    <source>
        <dbReference type="RuleBase" id="RU000394"/>
    </source>
</evidence>
<evidence type="ECO:0000313" key="11">
    <source>
        <dbReference type="RefSeq" id="XP_026192236.1"/>
    </source>
</evidence>
<feature type="region of interest" description="Disordered" evidence="8">
    <location>
        <begin position="714"/>
        <end position="750"/>
    </location>
</feature>
<keyword evidence="5 6" id="KW-0505">Motor protein</keyword>
<dbReference type="OrthoDB" id="3176171at2759"/>
<evidence type="ECO:0000256" key="1">
    <source>
        <dbReference type="ARBA" id="ARBA00022701"/>
    </source>
</evidence>
<keyword evidence="4" id="KW-0175">Coiled coil</keyword>
<feature type="region of interest" description="Disordered" evidence="8">
    <location>
        <begin position="1"/>
        <end position="26"/>
    </location>
</feature>
<dbReference type="Gene3D" id="3.40.850.10">
    <property type="entry name" value="Kinesin motor domain"/>
    <property type="match status" value="1"/>
</dbReference>
<dbReference type="GO" id="GO:0003777">
    <property type="term" value="F:microtubule motor activity"/>
    <property type="evidence" value="ECO:0007669"/>
    <property type="project" value="InterPro"/>
</dbReference>
<dbReference type="PROSITE" id="PS50067">
    <property type="entry name" value="KINESIN_MOTOR_2"/>
    <property type="match status" value="1"/>
</dbReference>
<organism evidence="10 11">
    <name type="scientific">Cyclospora cayetanensis</name>
    <dbReference type="NCBI Taxonomy" id="88456"/>
    <lineage>
        <taxon>Eukaryota</taxon>
        <taxon>Sar</taxon>
        <taxon>Alveolata</taxon>
        <taxon>Apicomplexa</taxon>
        <taxon>Conoidasida</taxon>
        <taxon>Coccidia</taxon>
        <taxon>Eucoccidiorida</taxon>
        <taxon>Eimeriorina</taxon>
        <taxon>Eimeriidae</taxon>
        <taxon>Cyclospora</taxon>
    </lineage>
</organism>
<dbReference type="GO" id="GO:0005874">
    <property type="term" value="C:microtubule"/>
    <property type="evidence" value="ECO:0007669"/>
    <property type="project" value="UniProtKB-KW"/>
</dbReference>
<dbReference type="InterPro" id="IPR036961">
    <property type="entry name" value="Kinesin_motor_dom_sf"/>
</dbReference>
<dbReference type="InterPro" id="IPR027640">
    <property type="entry name" value="Kinesin-like_fam"/>
</dbReference>
<evidence type="ECO:0000313" key="10">
    <source>
        <dbReference type="Proteomes" id="UP000515125"/>
    </source>
</evidence>
<feature type="compositionally biased region" description="Low complexity" evidence="8">
    <location>
        <begin position="1"/>
        <end position="12"/>
    </location>
</feature>
<dbReference type="PANTHER" id="PTHR47968:SF13">
    <property type="entry name" value="KINESIN-LIKE PROTEIN KIF19 ISOFORM X1"/>
    <property type="match status" value="1"/>
</dbReference>
<evidence type="ECO:0000256" key="3">
    <source>
        <dbReference type="ARBA" id="ARBA00022840"/>
    </source>
</evidence>
<accession>A0A6P6RWG8</accession>
<comment type="similarity">
    <text evidence="6 7">Belongs to the TRAFAC class myosin-kinesin ATPase superfamily. Kinesin family.</text>
</comment>
<dbReference type="GeneID" id="34621497"/>
<dbReference type="PRINTS" id="PR00380">
    <property type="entry name" value="KINESINHEAVY"/>
</dbReference>
<gene>
    <name evidence="11" type="primary">LOC34621497</name>
</gene>
<sequence length="935" mass="101222">MNLSSSLPRGPTGSPGGPSIGPFEAPMLATNALPSARGTEGIMSTHESPQNSQLQQEEALSAQFCFSGYQQQHLTKKPTSPVFQKELDHQHQLPLQQAPQNLQTAVCANRRSSSNSSLVNQERHAHIASSKMVLKCCSRGSSCTCHADTRTTFNSTEFSRFSFHSTRSSTGSNVFGSRRYSSTDSELNAYAAPDPRRAPGKPPLASPCGAAGEPSTFYVGTESCTDWGAISADDGNCSGSSVFVAVRVRPMCEKERRQGSFKTVTVLDRQSLTVTELGATGGPRGRRVRKRYFSFDWVFSETADQEEVFKGCTLPLLQDLFRGTNATVFAYGATAAGKTHTMLGTESAPGVMPRALQLLFQQVCSERHREHTLSCCFVEIYNETIRDLLGCKPEVCELREDPERGMVLQHATTHRLTSPHQALLLLLEGNKRRTQEATDANQTSSRSHAILQVNLLMREGGTEERQLAKLSLVDLAGSERASHTSNYGQRMTEGASINRSLLALGNVINALTVRSGTPGCASLRHIPYRDSKLTRLLKDSLGGRCRTTMIATISPATNHQEETLNTLKYARRAKAIRNSTQQMNVPKPQRQDFNTDIAVVARLKAKLHQLQCQLYEQAENPGSQIPEQQGTTTTLESEPQAAAEAVNLLFEDIDALTTENALLTEQVAALQASLKESGDRFAFLQSLAQQRQTYATGAEQVSGTAAVATAAATTSNVSGDKRSRRGLVEAPVVSSNTNSTSGGGPPHEDNEMQLLLLMRPQPQLQSLHQQDEDFEVPTEEQELQGIDCHDDLQQQAQPLALQPQGLIPSRDKIQFDDYFSPQSADATDSSPAKAKPSAVALLASAATPESSGVSRALGLGPFRFFSKSSALSRLCNSTPSPQVTDAPAATQCSTSPASKINGLRPGRLETDGDFKSTHKLSGSGFVATHCPFGEY</sequence>
<reference evidence="11" key="1">
    <citation type="submission" date="2025-08" db="UniProtKB">
        <authorList>
            <consortium name="RefSeq"/>
        </authorList>
    </citation>
    <scope>IDENTIFICATION</scope>
</reference>
<feature type="compositionally biased region" description="Low complexity" evidence="8">
    <location>
        <begin position="731"/>
        <end position="740"/>
    </location>
</feature>
<feature type="domain" description="Kinesin motor" evidence="9">
    <location>
        <begin position="241"/>
        <end position="576"/>
    </location>
</feature>
<evidence type="ECO:0000256" key="5">
    <source>
        <dbReference type="ARBA" id="ARBA00023175"/>
    </source>
</evidence>
<dbReference type="PROSITE" id="PS00411">
    <property type="entry name" value="KINESIN_MOTOR_1"/>
    <property type="match status" value="1"/>
</dbReference>
<feature type="region of interest" description="Disordered" evidence="8">
    <location>
        <begin position="885"/>
        <end position="906"/>
    </location>
</feature>
<dbReference type="InterPro" id="IPR019821">
    <property type="entry name" value="Kinesin_motor_CS"/>
</dbReference>
<evidence type="ECO:0000259" key="9">
    <source>
        <dbReference type="PROSITE" id="PS50067"/>
    </source>
</evidence>
<keyword evidence="1 7" id="KW-0493">Microtubule</keyword>
<keyword evidence="10" id="KW-1185">Reference proteome</keyword>
<dbReference type="AlphaFoldDB" id="A0A6P6RWG8"/>
<keyword evidence="2 6" id="KW-0547">Nucleotide-binding</keyword>
<dbReference type="GO" id="GO:0008017">
    <property type="term" value="F:microtubule binding"/>
    <property type="evidence" value="ECO:0007669"/>
    <property type="project" value="InterPro"/>
</dbReference>
<dbReference type="Pfam" id="PF00225">
    <property type="entry name" value="Kinesin"/>
    <property type="match status" value="1"/>
</dbReference>
<evidence type="ECO:0000256" key="8">
    <source>
        <dbReference type="SAM" id="MobiDB-lite"/>
    </source>
</evidence>
<name>A0A6P6RWG8_9EIME</name>
<evidence type="ECO:0000256" key="2">
    <source>
        <dbReference type="ARBA" id="ARBA00022741"/>
    </source>
</evidence>
<feature type="binding site" evidence="6">
    <location>
        <begin position="332"/>
        <end position="339"/>
    </location>
    <ligand>
        <name>ATP</name>
        <dbReference type="ChEBI" id="CHEBI:30616"/>
    </ligand>
</feature>
<dbReference type="RefSeq" id="XP_026192236.1">
    <property type="nucleotide sequence ID" value="XM_026336451.1"/>
</dbReference>
<protein>
    <recommendedName>
        <fullName evidence="7">Kinesin-like protein</fullName>
    </recommendedName>
</protein>
<dbReference type="GO" id="GO:0005524">
    <property type="term" value="F:ATP binding"/>
    <property type="evidence" value="ECO:0007669"/>
    <property type="project" value="UniProtKB-UniRule"/>
</dbReference>
<dbReference type="SMART" id="SM00129">
    <property type="entry name" value="KISc"/>
    <property type="match status" value="1"/>
</dbReference>
<dbReference type="Proteomes" id="UP000515125">
    <property type="component" value="Unplaced"/>
</dbReference>
<proteinExistence type="inferred from homology"/>
<dbReference type="InterPro" id="IPR001752">
    <property type="entry name" value="Kinesin_motor_dom"/>
</dbReference>
<dbReference type="GO" id="GO:0007018">
    <property type="term" value="P:microtubule-based movement"/>
    <property type="evidence" value="ECO:0007669"/>
    <property type="project" value="InterPro"/>
</dbReference>
<keyword evidence="3 6" id="KW-0067">ATP-binding</keyword>
<dbReference type="PANTHER" id="PTHR47968">
    <property type="entry name" value="CENTROMERE PROTEIN E"/>
    <property type="match status" value="1"/>
</dbReference>
<dbReference type="SUPFAM" id="SSF52540">
    <property type="entry name" value="P-loop containing nucleoside triphosphate hydrolases"/>
    <property type="match status" value="1"/>
</dbReference>
<dbReference type="InterPro" id="IPR027417">
    <property type="entry name" value="P-loop_NTPase"/>
</dbReference>
<evidence type="ECO:0000256" key="6">
    <source>
        <dbReference type="PROSITE-ProRule" id="PRU00283"/>
    </source>
</evidence>